<sequence>MKKKRKKRVPIGVKILGLVISLIVIIVITITGVFIVMSFKKDQEKAGNIAHQTARSLSYMPIAQDAFYQNEKIEDLKNIVDNLLEDIEASAIVVTYHNRFFIVRGNPDTIIQLMDDPANEKALIFGSNYVKTIGDKKNKVLVGVSPIFVEHGEYKQLEGTIMVAYDQKQILKDVMSESITLLIVSSIVLLAGLFGSIMLAKDIKKDTLGLEPGEIADLYHERKAVFMSIKDGLIVVDQTGVINMINRSAKHLLNIKGDVKGLHLAQLFDGADTIWKLSNSDVSKEFEYCGKVMLISRQEVRRHNQVKGMIISLYDKTEIRKMARSLSEERHYIEDLRAQAHEFKNKMYVISGLIQLGKTREAVQFLMEETSSLEDQNKFISESIKDEKVQAIILGKKAKASEQHVTFNVHPESALGILPPHISLNALVTALGNLIDNAIEAVKGQDETNVSLFFTDVGNDIIFEVSDNGPGVREEEGSVFKKGFSTKGEGRGYGLWNVMMEVNRLSGEIEMQSNTKGTTFTIFIPKHP</sequence>
<dbReference type="InterPro" id="IPR003594">
    <property type="entry name" value="HATPase_dom"/>
</dbReference>
<evidence type="ECO:0000256" key="10">
    <source>
        <dbReference type="ARBA" id="ARBA00022840"/>
    </source>
</evidence>
<evidence type="ECO:0000256" key="12">
    <source>
        <dbReference type="ARBA" id="ARBA00023012"/>
    </source>
</evidence>
<dbReference type="InterPro" id="IPR005467">
    <property type="entry name" value="His_kinase_dom"/>
</dbReference>
<dbReference type="Pfam" id="PF14689">
    <property type="entry name" value="SPOB_a"/>
    <property type="match status" value="1"/>
</dbReference>
<dbReference type="GO" id="GO:0000155">
    <property type="term" value="F:phosphorelay sensor kinase activity"/>
    <property type="evidence" value="ECO:0007669"/>
    <property type="project" value="InterPro"/>
</dbReference>
<evidence type="ECO:0000256" key="11">
    <source>
        <dbReference type="ARBA" id="ARBA00022989"/>
    </source>
</evidence>
<dbReference type="SMART" id="SM00387">
    <property type="entry name" value="HATPase_c"/>
    <property type="match status" value="1"/>
</dbReference>
<evidence type="ECO:0000256" key="4">
    <source>
        <dbReference type="ARBA" id="ARBA00022475"/>
    </source>
</evidence>
<evidence type="ECO:0000256" key="3">
    <source>
        <dbReference type="ARBA" id="ARBA00012438"/>
    </source>
</evidence>
<keyword evidence="10" id="KW-0067">ATP-binding</keyword>
<feature type="domain" description="Histidine kinase" evidence="14">
    <location>
        <begin position="338"/>
        <end position="528"/>
    </location>
</feature>
<evidence type="ECO:0000313" key="15">
    <source>
        <dbReference type="EMBL" id="SIT72529.1"/>
    </source>
</evidence>
<dbReference type="Gene3D" id="1.10.287.130">
    <property type="match status" value="1"/>
</dbReference>
<keyword evidence="16" id="KW-1185">Reference proteome</keyword>
<keyword evidence="7 13" id="KW-0812">Transmembrane</keyword>
<evidence type="ECO:0000259" key="14">
    <source>
        <dbReference type="PROSITE" id="PS50109"/>
    </source>
</evidence>
<accession>A0A1U7PNF3</accession>
<dbReference type="STRING" id="550447.SAMN05428946_0873"/>
<feature type="transmembrane region" description="Helical" evidence="13">
    <location>
        <begin position="179"/>
        <end position="200"/>
    </location>
</feature>
<dbReference type="SUPFAM" id="SSF103190">
    <property type="entry name" value="Sensory domain-like"/>
    <property type="match status" value="1"/>
</dbReference>
<dbReference type="Gene3D" id="3.30.565.10">
    <property type="entry name" value="Histidine kinase-like ATPase, C-terminal domain"/>
    <property type="match status" value="1"/>
</dbReference>
<dbReference type="InterPro" id="IPR029151">
    <property type="entry name" value="Sensor-like_sf"/>
</dbReference>
<dbReference type="InterPro" id="IPR039506">
    <property type="entry name" value="SPOB_a"/>
</dbReference>
<keyword evidence="9 15" id="KW-0418">Kinase</keyword>
<keyword evidence="4" id="KW-1003">Cell membrane</keyword>
<dbReference type="EMBL" id="FTPL01000001">
    <property type="protein sequence ID" value="SIT72529.1"/>
    <property type="molecule type" value="Genomic_DNA"/>
</dbReference>
<keyword evidence="11 13" id="KW-1133">Transmembrane helix</keyword>
<keyword evidence="5" id="KW-0597">Phosphoprotein</keyword>
<gene>
    <name evidence="15" type="ORF">SAMN05428946_0873</name>
</gene>
<dbReference type="InterPro" id="IPR004358">
    <property type="entry name" value="Sig_transdc_His_kin-like_C"/>
</dbReference>
<keyword evidence="6" id="KW-0808">Transferase</keyword>
<dbReference type="PANTHER" id="PTHR43547:SF3">
    <property type="entry name" value="SENSOR PROTEIN CITS"/>
    <property type="match status" value="1"/>
</dbReference>
<dbReference type="Gene3D" id="3.30.450.20">
    <property type="entry name" value="PAS domain"/>
    <property type="match status" value="2"/>
</dbReference>
<dbReference type="PROSITE" id="PS50109">
    <property type="entry name" value="HIS_KIN"/>
    <property type="match status" value="1"/>
</dbReference>
<comment type="subcellular location">
    <subcellularLocation>
        <location evidence="2">Cell membrane</location>
        <topology evidence="2">Multi-pass membrane protein</topology>
    </subcellularLocation>
</comment>
<evidence type="ECO:0000313" key="16">
    <source>
        <dbReference type="Proteomes" id="UP000187550"/>
    </source>
</evidence>
<protein>
    <recommendedName>
        <fullName evidence="3">histidine kinase</fullName>
        <ecNumber evidence="3">2.7.13.3</ecNumber>
    </recommendedName>
</protein>
<dbReference type="InterPro" id="IPR036890">
    <property type="entry name" value="HATPase_C_sf"/>
</dbReference>
<organism evidence="15 16">
    <name type="scientific">Edaphobacillus lindanitolerans</name>
    <dbReference type="NCBI Taxonomy" id="550447"/>
    <lineage>
        <taxon>Bacteria</taxon>
        <taxon>Bacillati</taxon>
        <taxon>Bacillota</taxon>
        <taxon>Bacilli</taxon>
        <taxon>Bacillales</taxon>
        <taxon>Bacillaceae</taxon>
        <taxon>Edaphobacillus</taxon>
    </lineage>
</organism>
<dbReference type="RefSeq" id="WP_076757109.1">
    <property type="nucleotide sequence ID" value="NZ_FTPL01000001.1"/>
</dbReference>
<dbReference type="GO" id="GO:0005524">
    <property type="term" value="F:ATP binding"/>
    <property type="evidence" value="ECO:0007669"/>
    <property type="project" value="UniProtKB-KW"/>
</dbReference>
<keyword evidence="8" id="KW-0547">Nucleotide-binding</keyword>
<keyword evidence="13" id="KW-0472">Membrane</keyword>
<evidence type="ECO:0000256" key="9">
    <source>
        <dbReference type="ARBA" id="ARBA00022777"/>
    </source>
</evidence>
<dbReference type="InterPro" id="IPR016120">
    <property type="entry name" value="Sig_transdc_His_kin_SpoOB"/>
</dbReference>
<feature type="transmembrane region" description="Helical" evidence="13">
    <location>
        <begin position="12"/>
        <end position="37"/>
    </location>
</feature>
<comment type="catalytic activity">
    <reaction evidence="1">
        <text>ATP + protein L-histidine = ADP + protein N-phospho-L-histidine.</text>
        <dbReference type="EC" id="2.7.13.3"/>
    </reaction>
</comment>
<keyword evidence="12" id="KW-0902">Two-component regulatory system</keyword>
<dbReference type="PRINTS" id="PR00344">
    <property type="entry name" value="BCTRLSENSOR"/>
</dbReference>
<evidence type="ECO:0000256" key="5">
    <source>
        <dbReference type="ARBA" id="ARBA00022553"/>
    </source>
</evidence>
<dbReference type="SUPFAM" id="SSF55890">
    <property type="entry name" value="Sporulation response regulatory protein Spo0B"/>
    <property type="match status" value="1"/>
</dbReference>
<evidence type="ECO:0000256" key="7">
    <source>
        <dbReference type="ARBA" id="ARBA00022692"/>
    </source>
</evidence>
<dbReference type="OrthoDB" id="9792686at2"/>
<proteinExistence type="predicted"/>
<dbReference type="SUPFAM" id="SSF55874">
    <property type="entry name" value="ATPase domain of HSP90 chaperone/DNA topoisomerase II/histidine kinase"/>
    <property type="match status" value="1"/>
</dbReference>
<dbReference type="PANTHER" id="PTHR43547">
    <property type="entry name" value="TWO-COMPONENT HISTIDINE KINASE"/>
    <property type="match status" value="1"/>
</dbReference>
<evidence type="ECO:0000256" key="6">
    <source>
        <dbReference type="ARBA" id="ARBA00022679"/>
    </source>
</evidence>
<dbReference type="GO" id="GO:0005886">
    <property type="term" value="C:plasma membrane"/>
    <property type="evidence" value="ECO:0007669"/>
    <property type="project" value="UniProtKB-SubCell"/>
</dbReference>
<dbReference type="Pfam" id="PF02518">
    <property type="entry name" value="HATPase_c"/>
    <property type="match status" value="1"/>
</dbReference>
<evidence type="ECO:0000256" key="13">
    <source>
        <dbReference type="SAM" id="Phobius"/>
    </source>
</evidence>
<evidence type="ECO:0000256" key="2">
    <source>
        <dbReference type="ARBA" id="ARBA00004651"/>
    </source>
</evidence>
<evidence type="ECO:0000256" key="1">
    <source>
        <dbReference type="ARBA" id="ARBA00000085"/>
    </source>
</evidence>
<dbReference type="AlphaFoldDB" id="A0A1U7PNF3"/>
<name>A0A1U7PNF3_9BACI</name>
<dbReference type="Proteomes" id="UP000187550">
    <property type="component" value="Unassembled WGS sequence"/>
</dbReference>
<dbReference type="EC" id="2.7.13.3" evidence="3"/>
<evidence type="ECO:0000256" key="8">
    <source>
        <dbReference type="ARBA" id="ARBA00022741"/>
    </source>
</evidence>
<reference evidence="16" key="1">
    <citation type="submission" date="2017-01" db="EMBL/GenBank/DDBJ databases">
        <authorList>
            <person name="Varghese N."/>
            <person name="Submissions S."/>
        </authorList>
    </citation>
    <scope>NUCLEOTIDE SEQUENCE [LARGE SCALE GENOMIC DNA]</scope>
    <source>
        <strain evidence="16">MNA4</strain>
    </source>
</reference>